<dbReference type="Proteomes" id="UP001497525">
    <property type="component" value="Unassembled WGS sequence"/>
</dbReference>
<feature type="transmembrane region" description="Helical" evidence="5">
    <location>
        <begin position="434"/>
        <end position="464"/>
    </location>
</feature>
<dbReference type="GO" id="GO:0005886">
    <property type="term" value="C:plasma membrane"/>
    <property type="evidence" value="ECO:0007669"/>
    <property type="project" value="TreeGrafter"/>
</dbReference>
<evidence type="ECO:0000256" key="5">
    <source>
        <dbReference type="SAM" id="Phobius"/>
    </source>
</evidence>
<evidence type="ECO:0000256" key="3">
    <source>
        <dbReference type="ARBA" id="ARBA00023170"/>
    </source>
</evidence>
<dbReference type="AlphaFoldDB" id="A0AAV2TLV0"/>
<feature type="transmembrane region" description="Helical" evidence="5">
    <location>
        <begin position="365"/>
        <end position="388"/>
    </location>
</feature>
<reference evidence="6" key="1">
    <citation type="submission" date="2024-06" db="EMBL/GenBank/DDBJ databases">
        <authorList>
            <person name="Liu X."/>
            <person name="Lenzi L."/>
            <person name="Haldenby T S."/>
            <person name="Uol C."/>
        </authorList>
    </citation>
    <scope>NUCLEOTIDE SEQUENCE</scope>
</reference>
<evidence type="ECO:0000256" key="1">
    <source>
        <dbReference type="ARBA" id="ARBA00004141"/>
    </source>
</evidence>
<accession>A0AAV2TLV0</accession>
<gene>
    <name evidence="6" type="ORF">CDAUBV1_LOCUS11757</name>
</gene>
<keyword evidence="2" id="KW-0297">G-protein coupled receptor</keyword>
<dbReference type="SUPFAM" id="SSF81321">
    <property type="entry name" value="Family A G protein-coupled receptor-like"/>
    <property type="match status" value="1"/>
</dbReference>
<feature type="transmembrane region" description="Helical" evidence="5">
    <location>
        <begin position="207"/>
        <end position="228"/>
    </location>
</feature>
<feature type="transmembrane region" description="Helical" evidence="5">
    <location>
        <begin position="667"/>
        <end position="693"/>
    </location>
</feature>
<comment type="subcellular location">
    <subcellularLocation>
        <location evidence="1">Membrane</location>
        <topology evidence="1">Multi-pass membrane protein</topology>
    </subcellularLocation>
</comment>
<keyword evidence="5" id="KW-0472">Membrane</keyword>
<dbReference type="PANTHER" id="PTHR24248">
    <property type="entry name" value="ADRENERGIC RECEPTOR-RELATED G-PROTEIN COUPLED RECEPTOR"/>
    <property type="match status" value="1"/>
</dbReference>
<feature type="transmembrane region" description="Helical" evidence="5">
    <location>
        <begin position="248"/>
        <end position="270"/>
    </location>
</feature>
<organism evidence="6 7">
    <name type="scientific">Calicophoron daubneyi</name>
    <name type="common">Rumen fluke</name>
    <name type="synonym">Paramphistomum daubneyi</name>
    <dbReference type="NCBI Taxonomy" id="300641"/>
    <lineage>
        <taxon>Eukaryota</taxon>
        <taxon>Metazoa</taxon>
        <taxon>Spiralia</taxon>
        <taxon>Lophotrochozoa</taxon>
        <taxon>Platyhelminthes</taxon>
        <taxon>Trematoda</taxon>
        <taxon>Digenea</taxon>
        <taxon>Plagiorchiida</taxon>
        <taxon>Pronocephalata</taxon>
        <taxon>Paramphistomoidea</taxon>
        <taxon>Paramphistomidae</taxon>
        <taxon>Calicophoron</taxon>
    </lineage>
</organism>
<sequence>MFTQHYWCESQADGEDGMKPTPVNLRSLSRIPLDVELSSGSNSNNFAPYSVDQEHFNAGVQLSPYMILACDYHHTDSMHFRIDMVTVSTLAVVALLTNIGLLYLARITKPFGQVNHSSFSTTVNNGATALAAPSKRVFSKQVKWLNMFVRQEQQRRVHDETSVELPSRQLLRKCASSVSICRTLSNTVTGPSSTAHRSPRSRRHRRYLRGLLSLSISNLTVSITLIIWCACEILENEDNRSWMSLLFTINYGIADVAQALEIGAVLWIALERTLGIHWPRERKNSSPKLDSNDVFFSQSVIRTRNMTTYERFCPLFSYFAKLCSPVKITCSRCCTTSWGARRPSLSGQSMWAAILIKRLRCITRFLLSAMPITLLIFGLTPGIVNFLWQLVNVSGGQRIYFVKESVRLYLNDSNGVHLITTNEADIMNSRFVTIFYYTNAVMSALVIGQFLAPLAVLTTTNILIYRKVASRDKRFFSRQSSNTSKSSFLSLSSNFGSCNVHPPANRRSTGLLTINVPLLRVLETSSQDLTCEELEKKPLNSELNKEVPDQFHRLLVPKMDVEVNGYADKDHLPLMPRAQRRCSTSVLMCNESQEYPNDKSYPNDDEKLENLKSRSCITPQPRRKSSSDLFTTLFQNKHSDVSTNNGRVSGEEPILLQMLRRQHRRTLRILIILLLVFLVCRAPRAVVLMFGWIHPQSLCKFPHRAFWWLKYTTLWAHTSAVFDTIVYGFWGNRSYRVRLLHWFTLWTSGKSKSSQQNPNCRRES</sequence>
<dbReference type="GO" id="GO:0004930">
    <property type="term" value="F:G protein-coupled receptor activity"/>
    <property type="evidence" value="ECO:0007669"/>
    <property type="project" value="UniProtKB-KW"/>
</dbReference>
<feature type="transmembrane region" description="Helical" evidence="5">
    <location>
        <begin position="84"/>
        <end position="105"/>
    </location>
</feature>
<evidence type="ECO:0000313" key="6">
    <source>
        <dbReference type="EMBL" id="CAL5137446.1"/>
    </source>
</evidence>
<protein>
    <recommendedName>
        <fullName evidence="8">G-protein coupled receptors family 1 profile domain-containing protein</fullName>
    </recommendedName>
</protein>
<proteinExistence type="predicted"/>
<evidence type="ECO:0000313" key="7">
    <source>
        <dbReference type="Proteomes" id="UP001497525"/>
    </source>
</evidence>
<dbReference type="Gene3D" id="1.20.1070.10">
    <property type="entry name" value="Rhodopsin 7-helix transmembrane proteins"/>
    <property type="match status" value="1"/>
</dbReference>
<evidence type="ECO:0008006" key="8">
    <source>
        <dbReference type="Google" id="ProtNLM"/>
    </source>
</evidence>
<keyword evidence="4" id="KW-0807">Transducer</keyword>
<dbReference type="EMBL" id="CAXLJL010000390">
    <property type="protein sequence ID" value="CAL5137446.1"/>
    <property type="molecule type" value="Genomic_DNA"/>
</dbReference>
<evidence type="ECO:0000256" key="4">
    <source>
        <dbReference type="ARBA" id="ARBA00023224"/>
    </source>
</evidence>
<feature type="transmembrane region" description="Helical" evidence="5">
    <location>
        <begin position="713"/>
        <end position="730"/>
    </location>
</feature>
<keyword evidence="5" id="KW-0812">Transmembrane</keyword>
<comment type="caution">
    <text evidence="6">The sequence shown here is derived from an EMBL/GenBank/DDBJ whole genome shotgun (WGS) entry which is preliminary data.</text>
</comment>
<keyword evidence="3" id="KW-0675">Receptor</keyword>
<keyword evidence="5" id="KW-1133">Transmembrane helix</keyword>
<evidence type="ECO:0000256" key="2">
    <source>
        <dbReference type="ARBA" id="ARBA00023040"/>
    </source>
</evidence>
<name>A0AAV2TLV0_CALDB</name>